<dbReference type="PANTHER" id="PTHR36122:SF2">
    <property type="entry name" value="NICOTINAMIDE RIBOSIDE TRANSPORTER PNUC"/>
    <property type="match status" value="1"/>
</dbReference>
<dbReference type="NCBIfam" id="TIGR01528">
    <property type="entry name" value="NMN_trans_PnuC"/>
    <property type="match status" value="1"/>
</dbReference>
<dbReference type="Proteomes" id="UP000663824">
    <property type="component" value="Unassembled WGS sequence"/>
</dbReference>
<evidence type="ECO:0000256" key="3">
    <source>
        <dbReference type="ARBA" id="ARBA00022475"/>
    </source>
</evidence>
<dbReference type="Proteomes" id="UP000663834">
    <property type="component" value="Unassembled WGS sequence"/>
</dbReference>
<evidence type="ECO:0000256" key="1">
    <source>
        <dbReference type="ARBA" id="ARBA00004651"/>
    </source>
</evidence>
<accession>A0A816A8H1</accession>
<gene>
    <name evidence="13" type="ORF">BYL167_LOCUS14582</name>
    <name evidence="8" type="ORF">CJN711_LOCUS26102</name>
    <name evidence="9" type="ORF">KQP761_LOCUS21340</name>
    <name evidence="10" type="ORF">MBJ925_LOCUS18686</name>
    <name evidence="12" type="ORF">UXM345_LOCUS8763</name>
    <name evidence="11" type="ORF">XDN619_LOCUS31334</name>
</gene>
<dbReference type="Proteomes" id="UP000663887">
    <property type="component" value="Unassembled WGS sequence"/>
</dbReference>
<sequence>MNKDKQQSTSNDKEQKQPLSVSLPPISMVTMNATSLELTDKIDHNSAMKKKLAESASTINIDSGENNSILAKYTKHSRSSKIKHFIENYLNLLKLVFQSIKPDLISFKWWQVLLLVLFATFNVVFTVLDFNSFIPYKNKSSIFKWENDLKDNVALWRRILLCLSGVAAFINVLYVVLVIRGKFSSYFWGVIGAIIYGAFSFAYGYVGDAQLYALFFLPMQFIGIYMWSKELDNQSTTRVKSLKWSGWIVVILLSIGLGVVFFYEIPAFAKLLTSQYFFESSLLPHILDASTNAISVVAQFLLILCYWEQYILWLITNIMAIIMYSGLIRTDLDINLLVVWIMLSINSIVGLYTWFNRRRNLDGTARV</sequence>
<dbReference type="Proteomes" id="UP000681967">
    <property type="component" value="Unassembled WGS sequence"/>
</dbReference>
<evidence type="ECO:0000256" key="5">
    <source>
        <dbReference type="ARBA" id="ARBA00022989"/>
    </source>
</evidence>
<evidence type="ECO:0000313" key="11">
    <source>
        <dbReference type="EMBL" id="CAF2173474.1"/>
    </source>
</evidence>
<proteinExistence type="predicted"/>
<dbReference type="GO" id="GO:0034257">
    <property type="term" value="F:nicotinamide riboside transmembrane transporter activity"/>
    <property type="evidence" value="ECO:0007669"/>
    <property type="project" value="InterPro"/>
</dbReference>
<dbReference type="EMBL" id="CAJNOV010012282">
    <property type="protein sequence ID" value="CAF1479921.1"/>
    <property type="molecule type" value="Genomic_DNA"/>
</dbReference>
<feature type="transmembrane region" description="Helical" evidence="7">
    <location>
        <begin position="310"/>
        <end position="328"/>
    </location>
</feature>
<dbReference type="EMBL" id="CAJNRE010009368">
    <property type="protein sequence ID" value="CAF2081252.1"/>
    <property type="molecule type" value="Genomic_DNA"/>
</dbReference>
<keyword evidence="5 7" id="KW-1133">Transmembrane helix</keyword>
<dbReference type="GO" id="GO:0005886">
    <property type="term" value="C:plasma membrane"/>
    <property type="evidence" value="ECO:0007669"/>
    <property type="project" value="UniProtKB-SubCell"/>
</dbReference>
<comment type="caution">
    <text evidence="9">The sequence shown here is derived from an EMBL/GenBank/DDBJ whole genome shotgun (WGS) entry which is preliminary data.</text>
</comment>
<keyword evidence="3" id="KW-1003">Cell membrane</keyword>
<keyword evidence="6 7" id="KW-0472">Membrane</keyword>
<evidence type="ECO:0000313" key="12">
    <source>
        <dbReference type="EMBL" id="CAF3868043.1"/>
    </source>
</evidence>
<organism evidence="9 14">
    <name type="scientific">Rotaria magnacalcarata</name>
    <dbReference type="NCBI Taxonomy" id="392030"/>
    <lineage>
        <taxon>Eukaryota</taxon>
        <taxon>Metazoa</taxon>
        <taxon>Spiralia</taxon>
        <taxon>Gnathifera</taxon>
        <taxon>Rotifera</taxon>
        <taxon>Eurotatoria</taxon>
        <taxon>Bdelloidea</taxon>
        <taxon>Philodinida</taxon>
        <taxon>Philodinidae</taxon>
        <taxon>Rotaria</taxon>
    </lineage>
</organism>
<dbReference type="Proteomes" id="UP000663855">
    <property type="component" value="Unassembled WGS sequence"/>
</dbReference>
<dbReference type="OrthoDB" id="5357918at2759"/>
<evidence type="ECO:0008006" key="15">
    <source>
        <dbReference type="Google" id="ProtNLM"/>
    </source>
</evidence>
<evidence type="ECO:0000256" key="7">
    <source>
        <dbReference type="SAM" id="Phobius"/>
    </source>
</evidence>
<dbReference type="EMBL" id="CAJOBH010005227">
    <property type="protein sequence ID" value="CAF4017477.1"/>
    <property type="molecule type" value="Genomic_DNA"/>
</dbReference>
<keyword evidence="2" id="KW-0813">Transport</keyword>
<evidence type="ECO:0000256" key="2">
    <source>
        <dbReference type="ARBA" id="ARBA00022448"/>
    </source>
</evidence>
<keyword evidence="4 7" id="KW-0812">Transmembrane</keyword>
<evidence type="ECO:0000313" key="10">
    <source>
        <dbReference type="EMBL" id="CAF2081252.1"/>
    </source>
</evidence>
<dbReference type="Pfam" id="PF04973">
    <property type="entry name" value="NMN_transporter"/>
    <property type="match status" value="1"/>
</dbReference>
<dbReference type="AlphaFoldDB" id="A0A816A8H1"/>
<evidence type="ECO:0000256" key="6">
    <source>
        <dbReference type="ARBA" id="ARBA00023136"/>
    </source>
</evidence>
<evidence type="ECO:0000256" key="4">
    <source>
        <dbReference type="ARBA" id="ARBA00022692"/>
    </source>
</evidence>
<evidence type="ECO:0000313" key="14">
    <source>
        <dbReference type="Proteomes" id="UP000663834"/>
    </source>
</evidence>
<feature type="transmembrane region" description="Helical" evidence="7">
    <location>
        <begin position="244"/>
        <end position="263"/>
    </location>
</feature>
<feature type="transmembrane region" description="Helical" evidence="7">
    <location>
        <begin position="112"/>
        <end position="134"/>
    </location>
</feature>
<dbReference type="InterPro" id="IPR006419">
    <property type="entry name" value="NMN_transpt_PnuC"/>
</dbReference>
<feature type="transmembrane region" description="Helical" evidence="7">
    <location>
        <begin position="283"/>
        <end position="303"/>
    </location>
</feature>
<name>A0A816A8H1_9BILA</name>
<feature type="transmembrane region" description="Helical" evidence="7">
    <location>
        <begin position="186"/>
        <end position="205"/>
    </location>
</feature>
<dbReference type="PANTHER" id="PTHR36122">
    <property type="entry name" value="NICOTINAMIDE RIBOSIDE TRANSPORTER PNUC"/>
    <property type="match status" value="1"/>
</dbReference>
<feature type="transmembrane region" description="Helical" evidence="7">
    <location>
        <begin position="154"/>
        <end position="179"/>
    </location>
</feature>
<feature type="transmembrane region" description="Helical" evidence="7">
    <location>
        <begin position="334"/>
        <end position="355"/>
    </location>
</feature>
<reference evidence="9" key="1">
    <citation type="submission" date="2021-02" db="EMBL/GenBank/DDBJ databases">
        <authorList>
            <person name="Nowell W R."/>
        </authorList>
    </citation>
    <scope>NUCLEOTIDE SEQUENCE</scope>
</reference>
<dbReference type="EMBL" id="CAJNRG010015583">
    <property type="protein sequence ID" value="CAF2173474.1"/>
    <property type="molecule type" value="Genomic_DNA"/>
</dbReference>
<evidence type="ECO:0000313" key="13">
    <source>
        <dbReference type="EMBL" id="CAF4017477.1"/>
    </source>
</evidence>
<dbReference type="EMBL" id="CAJNOW010011047">
    <property type="protein sequence ID" value="CAF1592381.1"/>
    <property type="molecule type" value="Genomic_DNA"/>
</dbReference>
<dbReference type="EMBL" id="CAJOBF010000775">
    <property type="protein sequence ID" value="CAF3868043.1"/>
    <property type="molecule type" value="Genomic_DNA"/>
</dbReference>
<evidence type="ECO:0000313" key="8">
    <source>
        <dbReference type="EMBL" id="CAF1479921.1"/>
    </source>
</evidence>
<feature type="transmembrane region" description="Helical" evidence="7">
    <location>
        <begin position="211"/>
        <end position="228"/>
    </location>
</feature>
<protein>
    <recommendedName>
        <fullName evidence="15">Nicotinamide mononucleotide transporter</fullName>
    </recommendedName>
</protein>
<comment type="subcellular location">
    <subcellularLocation>
        <location evidence="1">Cell membrane</location>
        <topology evidence="1">Multi-pass membrane protein</topology>
    </subcellularLocation>
</comment>
<dbReference type="Proteomes" id="UP000663842">
    <property type="component" value="Unassembled WGS sequence"/>
</dbReference>
<evidence type="ECO:0000313" key="9">
    <source>
        <dbReference type="EMBL" id="CAF1592381.1"/>
    </source>
</evidence>